<keyword evidence="3" id="KW-1185">Reference proteome</keyword>
<feature type="compositionally biased region" description="Acidic residues" evidence="1">
    <location>
        <begin position="7"/>
        <end position="20"/>
    </location>
</feature>
<feature type="compositionally biased region" description="Acidic residues" evidence="1">
    <location>
        <begin position="73"/>
        <end position="94"/>
    </location>
</feature>
<proteinExistence type="predicted"/>
<feature type="region of interest" description="Disordered" evidence="1">
    <location>
        <begin position="1"/>
        <end position="27"/>
    </location>
</feature>
<protein>
    <submittedName>
        <fullName evidence="2">Uncharacterized protein</fullName>
    </submittedName>
</protein>
<dbReference type="AlphaFoldDB" id="A0A9P6UKG7"/>
<feature type="region of interest" description="Disordered" evidence="1">
    <location>
        <begin position="60"/>
        <end position="106"/>
    </location>
</feature>
<gene>
    <name evidence="2" type="ORF">BGZ97_000362</name>
</gene>
<evidence type="ECO:0000313" key="3">
    <source>
        <dbReference type="Proteomes" id="UP000823405"/>
    </source>
</evidence>
<dbReference type="Proteomes" id="UP000823405">
    <property type="component" value="Unassembled WGS sequence"/>
</dbReference>
<name>A0A9P6UKG7_9FUNG</name>
<comment type="caution">
    <text evidence="2">The sequence shown here is derived from an EMBL/GenBank/DDBJ whole genome shotgun (WGS) entry which is preliminary data.</text>
</comment>
<organism evidence="2 3">
    <name type="scientific">Linnemannia gamsii</name>
    <dbReference type="NCBI Taxonomy" id="64522"/>
    <lineage>
        <taxon>Eukaryota</taxon>
        <taxon>Fungi</taxon>
        <taxon>Fungi incertae sedis</taxon>
        <taxon>Mucoromycota</taxon>
        <taxon>Mortierellomycotina</taxon>
        <taxon>Mortierellomycetes</taxon>
        <taxon>Mortierellales</taxon>
        <taxon>Mortierellaceae</taxon>
        <taxon>Linnemannia</taxon>
    </lineage>
</organism>
<dbReference type="EMBL" id="JAAAIN010001062">
    <property type="protein sequence ID" value="KAG0307540.1"/>
    <property type="molecule type" value="Genomic_DNA"/>
</dbReference>
<reference evidence="2" key="1">
    <citation type="journal article" date="2020" name="Fungal Divers.">
        <title>Resolving the Mortierellaceae phylogeny through synthesis of multi-gene phylogenetics and phylogenomics.</title>
        <authorList>
            <person name="Vandepol N."/>
            <person name="Liber J."/>
            <person name="Desiro A."/>
            <person name="Na H."/>
            <person name="Kennedy M."/>
            <person name="Barry K."/>
            <person name="Grigoriev I.V."/>
            <person name="Miller A.N."/>
            <person name="O'Donnell K."/>
            <person name="Stajich J.E."/>
            <person name="Bonito G."/>
        </authorList>
    </citation>
    <scope>NUCLEOTIDE SEQUENCE</scope>
    <source>
        <strain evidence="2">NVP60</strain>
    </source>
</reference>
<sequence length="176" mass="19923">MNQYTDTFDEETETESEDELVDPRKTLPIDIASLDTAPLGVATPDEDDLITVQETITNAFEDFQDDLPPIDSNQDDAGDQSDAEEQSGAEDGFEGDPGNAEHAMRGETWMRKLEVARQRKRMKEWYSTRAHIFADERIATAAKVLSIDIDKRIDEFAVWENGTKAPVKVPYSRRRP</sequence>
<accession>A0A9P6UKG7</accession>
<evidence type="ECO:0000256" key="1">
    <source>
        <dbReference type="SAM" id="MobiDB-lite"/>
    </source>
</evidence>
<evidence type="ECO:0000313" key="2">
    <source>
        <dbReference type="EMBL" id="KAG0307540.1"/>
    </source>
</evidence>